<feature type="compositionally biased region" description="Low complexity" evidence="1">
    <location>
        <begin position="562"/>
        <end position="577"/>
    </location>
</feature>
<dbReference type="RefSeq" id="WP_104475823.1">
    <property type="nucleotide sequence ID" value="NZ_CP154825.1"/>
</dbReference>
<dbReference type="AlphaFoldDB" id="A0A2S6H0J1"/>
<feature type="compositionally biased region" description="Pro residues" evidence="1">
    <location>
        <begin position="520"/>
        <end position="541"/>
    </location>
</feature>
<reference evidence="2 3" key="1">
    <citation type="submission" date="2018-02" db="EMBL/GenBank/DDBJ databases">
        <title>Genomic Encyclopedia of Archaeal and Bacterial Type Strains, Phase II (KMG-II): from individual species to whole genera.</title>
        <authorList>
            <person name="Goeker M."/>
        </authorList>
    </citation>
    <scope>NUCLEOTIDE SEQUENCE [LARGE SCALE GENOMIC DNA]</scope>
    <source>
        <strain evidence="2 3">YU 961-1</strain>
    </source>
</reference>
<feature type="compositionally biased region" description="Basic and acidic residues" evidence="1">
    <location>
        <begin position="489"/>
        <end position="500"/>
    </location>
</feature>
<name>A0A2S6H0J1_9PSEU</name>
<evidence type="ECO:0000313" key="2">
    <source>
        <dbReference type="EMBL" id="PPK70920.1"/>
    </source>
</evidence>
<accession>A0A2S6H0J1</accession>
<feature type="region of interest" description="Disordered" evidence="1">
    <location>
        <begin position="166"/>
        <end position="193"/>
    </location>
</feature>
<feature type="compositionally biased region" description="Low complexity" evidence="1">
    <location>
        <begin position="546"/>
        <end position="555"/>
    </location>
</feature>
<feature type="region of interest" description="Disordered" evidence="1">
    <location>
        <begin position="114"/>
        <end position="143"/>
    </location>
</feature>
<protein>
    <submittedName>
        <fullName evidence="2">Uncharacterized protein</fullName>
    </submittedName>
</protein>
<evidence type="ECO:0000256" key="1">
    <source>
        <dbReference type="SAM" id="MobiDB-lite"/>
    </source>
</evidence>
<feature type="compositionally biased region" description="Polar residues" evidence="1">
    <location>
        <begin position="501"/>
        <end position="514"/>
    </location>
</feature>
<organism evidence="2 3">
    <name type="scientific">Actinokineospora auranticolor</name>
    <dbReference type="NCBI Taxonomy" id="155976"/>
    <lineage>
        <taxon>Bacteria</taxon>
        <taxon>Bacillati</taxon>
        <taxon>Actinomycetota</taxon>
        <taxon>Actinomycetes</taxon>
        <taxon>Pseudonocardiales</taxon>
        <taxon>Pseudonocardiaceae</taxon>
        <taxon>Actinokineospora</taxon>
    </lineage>
</organism>
<feature type="region of interest" description="Disordered" evidence="1">
    <location>
        <begin position="465"/>
        <end position="599"/>
    </location>
</feature>
<dbReference type="OrthoDB" id="3667561at2"/>
<proteinExistence type="predicted"/>
<evidence type="ECO:0000313" key="3">
    <source>
        <dbReference type="Proteomes" id="UP000239203"/>
    </source>
</evidence>
<comment type="caution">
    <text evidence="2">The sequence shown here is derived from an EMBL/GenBank/DDBJ whole genome shotgun (WGS) entry which is preliminary data.</text>
</comment>
<dbReference type="EMBL" id="PTIX01000001">
    <property type="protein sequence ID" value="PPK70920.1"/>
    <property type="molecule type" value="Genomic_DNA"/>
</dbReference>
<gene>
    <name evidence="2" type="ORF">CLV40_101106</name>
</gene>
<feature type="compositionally biased region" description="Low complexity" evidence="1">
    <location>
        <begin position="587"/>
        <end position="599"/>
    </location>
</feature>
<keyword evidence="3" id="KW-1185">Reference proteome</keyword>
<feature type="compositionally biased region" description="Basic and acidic residues" evidence="1">
    <location>
        <begin position="119"/>
        <end position="132"/>
    </location>
</feature>
<feature type="region of interest" description="Disordered" evidence="1">
    <location>
        <begin position="403"/>
        <end position="430"/>
    </location>
</feature>
<dbReference type="Gene3D" id="3.90.176.10">
    <property type="entry name" value="Toxin ADP-ribosyltransferase, Chain A, domain 1"/>
    <property type="match status" value="1"/>
</dbReference>
<dbReference type="Proteomes" id="UP000239203">
    <property type="component" value="Unassembled WGS sequence"/>
</dbReference>
<sequence length="812" mass="86000">MAVAVERAGHAVVVREPGADEQAVAYAAALAPEPDRTSVVVGESAREAVSRLDPWVVADLDDHVGPAIRLHTPAHPADGVVPLARRLADRLGMEVTAPDGDLVTLPDGHAFAPTGWTTHGDDEPRPAGKRFPEPPWQADLPDDLPATVEEIPVGLWIRATTAPRPADPIRQAVPDPDRPTLVVGAPGEPTPTPRAVANVLRRFPDDVRVRTVLTHYGERDEVDIAQAVAFELRAAVRMRHGAPVRPTWEPFVVESVYRPACAPVVDRWSAPVTGLAQTAPARYRLAPGWSLDVIARGLLARPDTTVLDAALNTPTGPYPELLVAADELPAPVFDALCALVADLPADLRATLLVIAATPGAVKATRALAERLKPPTKSERAPSTITIDRDGVLSVIELPDDVDPSATARVSRDQVAALERTPGDPAVTTRVRQEEASAAKEFRRSFEAATGARSTRLGDQLAVAPATTRGSQAPLPPLHRRPSEPPATRVRREEAARRSTDSETATRVSRDQVVSLTRAEPAPPVIEPLPDLPQSPQRPPTGLPLVTTAKSAAPTTSAPPPLTETASATAGDVFTPRPVEVKPPVPTKAPAVTAAPTPTKVPSVVPAGAVSTEAQRRQVRAALGTRYDSATQAVVRLLAERPGLRAAGEHAALVTELAVVRVFAEEPGSYDTAFHTCLAAGLRRLPTWRGVVVRGAERGERREGELLNLPEPMLAVATVGAAVPGDVELLIWSATARRLDGLLDDDRGHDVVLPAHTALRVLAVEADRVLLAEDGAPVERALTALRAAAEARSAVEIPHHPDAAHWFGALPAA</sequence>